<comment type="similarity">
    <text evidence="2">Belongs to the SecA family.</text>
</comment>
<evidence type="ECO:0000256" key="8">
    <source>
        <dbReference type="ARBA" id="ARBA00023010"/>
    </source>
</evidence>
<keyword evidence="4" id="KW-0547">Nucleotide-binding</keyword>
<dbReference type="PROSITE" id="PS01312">
    <property type="entry name" value="SECA"/>
    <property type="match status" value="1"/>
</dbReference>
<keyword evidence="9" id="KW-0472">Membrane</keyword>
<dbReference type="InterPro" id="IPR036266">
    <property type="entry name" value="SecA_Wing/Scaffold_sf"/>
</dbReference>
<keyword evidence="3" id="KW-0813">Transport</keyword>
<dbReference type="Pfam" id="PF21090">
    <property type="entry name" value="P-loop_SecA"/>
    <property type="match status" value="1"/>
</dbReference>
<dbReference type="GO" id="GO:0017038">
    <property type="term" value="P:protein import"/>
    <property type="evidence" value="ECO:0007669"/>
    <property type="project" value="InterPro"/>
</dbReference>
<evidence type="ECO:0000256" key="1">
    <source>
        <dbReference type="ARBA" id="ARBA00004170"/>
    </source>
</evidence>
<keyword evidence="8" id="KW-0811">Translocation</keyword>
<dbReference type="InterPro" id="IPR044722">
    <property type="entry name" value="SecA_SF2_C"/>
</dbReference>
<keyword evidence="6" id="KW-0653">Protein transport</keyword>
<organism evidence="11 12">
    <name type="scientific">Chrysochromulina tobinii</name>
    <dbReference type="NCBI Taxonomy" id="1460289"/>
    <lineage>
        <taxon>Eukaryota</taxon>
        <taxon>Haptista</taxon>
        <taxon>Haptophyta</taxon>
        <taxon>Prymnesiophyceae</taxon>
        <taxon>Prymnesiales</taxon>
        <taxon>Chrysochromulinaceae</taxon>
        <taxon>Chrysochromulina</taxon>
    </lineage>
</organism>
<dbReference type="OrthoDB" id="27934at2759"/>
<dbReference type="InterPro" id="IPR036670">
    <property type="entry name" value="SecA_X-link_sf"/>
</dbReference>
<dbReference type="SMART" id="SM00957">
    <property type="entry name" value="SecA_DEAD"/>
    <property type="match status" value="1"/>
</dbReference>
<dbReference type="GO" id="GO:0006886">
    <property type="term" value="P:intracellular protein transport"/>
    <property type="evidence" value="ECO:0007669"/>
    <property type="project" value="InterPro"/>
</dbReference>
<dbReference type="SMART" id="SM00958">
    <property type="entry name" value="SecA_PP_bind"/>
    <property type="match status" value="1"/>
</dbReference>
<sequence>MMTVALTEKGTAYAEAALQVKDLFNPQQPWAAYVTNAIKARELFAKDKAYIVKDGEALIIDEFSGRVMAGRRWGDGLHQAIEAKEGLTVQAETEVIASITYQSLFRRYAKLSAMSGTALTEAEEFSTIYGLSVVAVPPVLPRQRVDLPNAVYKSVKGKSSAALNELMGMHRSGRPVLVGTTSVDASQAFSDKLTALGVKHEVLNAKPESIAREAEIIAQAGRKGAVTIATNMAGRGTDILLGGSPSAMARLRVREALAAAAGIAVPPVSPDFYPCALDEDTLGWIADAAKAYSLDEKLAVAASAAAVEEGSVEDLAREAFEAVRQAFDEVLSPERQEVAELGGLHVIGTNLHESRRIDDQLRGRSGRQGDPGSTHFFLSLEDRIFRLFGADKVKGVLDFLRVAEDQPLESEKVTETVQSVQDGVERYYYELRKGLFDFDEVIAAQREAVYAQRDRALRTDAAATLKALHVATAAVVRDIFEANWKGRASADGALAMTLATKLGQFFPALATLDGLEGKQRAEAEAIATTAAAAALDAKVAQLDGVRAGLAYESARYLTLLQTDNLWKAHMKAMNFVKDFAGLKVYNQQKPIDVYREEGLRLYERMQVAMRQNVVFSFFAYKPR</sequence>
<dbReference type="Pfam" id="PF01043">
    <property type="entry name" value="SecA_PP_bind"/>
    <property type="match status" value="1"/>
</dbReference>
<dbReference type="CDD" id="cd18803">
    <property type="entry name" value="SF2_C_secA"/>
    <property type="match status" value="1"/>
</dbReference>
<reference evidence="12" key="1">
    <citation type="journal article" date="2015" name="PLoS Genet.">
        <title>Genome Sequence and Transcriptome Analyses of Chrysochromulina tobin: Metabolic Tools for Enhanced Algal Fitness in the Prominent Order Prymnesiales (Haptophyceae).</title>
        <authorList>
            <person name="Hovde B.T."/>
            <person name="Deodato C.R."/>
            <person name="Hunsperger H.M."/>
            <person name="Ryken S.A."/>
            <person name="Yost W."/>
            <person name="Jha R.K."/>
            <person name="Patterson J."/>
            <person name="Monnat R.J. Jr."/>
            <person name="Barlow S.B."/>
            <person name="Starkenburg S.R."/>
            <person name="Cattolico R.A."/>
        </authorList>
    </citation>
    <scope>NUCLEOTIDE SEQUENCE</scope>
    <source>
        <strain evidence="12">CCMP291</strain>
    </source>
</reference>
<feature type="domain" description="SecA family profile" evidence="10">
    <location>
        <begin position="1"/>
        <end position="409"/>
    </location>
</feature>
<keyword evidence="5" id="KW-0067">ATP-binding</keyword>
<evidence type="ECO:0000256" key="4">
    <source>
        <dbReference type="ARBA" id="ARBA00022741"/>
    </source>
</evidence>
<dbReference type="PANTHER" id="PTHR30612:SF0">
    <property type="entry name" value="CHLOROPLAST PROTEIN-TRANSPORTING ATPASE"/>
    <property type="match status" value="1"/>
</dbReference>
<keyword evidence="12" id="KW-1185">Reference proteome</keyword>
<dbReference type="SUPFAM" id="SSF52540">
    <property type="entry name" value="P-loop containing nucleoside triphosphate hydrolases"/>
    <property type="match status" value="2"/>
</dbReference>
<protein>
    <submittedName>
        <fullName evidence="11">Preprotein translocase subunit</fullName>
    </submittedName>
</protein>
<gene>
    <name evidence="11" type="ORF">Ctob_008279</name>
</gene>
<evidence type="ECO:0000313" key="11">
    <source>
        <dbReference type="EMBL" id="KOO32252.1"/>
    </source>
</evidence>
<dbReference type="GO" id="GO:0005524">
    <property type="term" value="F:ATP binding"/>
    <property type="evidence" value="ECO:0007669"/>
    <property type="project" value="UniProtKB-KW"/>
</dbReference>
<dbReference type="PANTHER" id="PTHR30612">
    <property type="entry name" value="SECA INNER MEMBRANE COMPONENT OF SEC PROTEIN SECRETION SYSTEM"/>
    <property type="match status" value="1"/>
</dbReference>
<dbReference type="SUPFAM" id="SSF81886">
    <property type="entry name" value="Helical scaffold and wing domains of SecA"/>
    <property type="match status" value="1"/>
</dbReference>
<dbReference type="Pfam" id="PF07516">
    <property type="entry name" value="SecA_SW"/>
    <property type="match status" value="1"/>
</dbReference>
<dbReference type="InterPro" id="IPR027417">
    <property type="entry name" value="P-loop_NTPase"/>
</dbReference>
<dbReference type="GO" id="GO:0006605">
    <property type="term" value="P:protein targeting"/>
    <property type="evidence" value="ECO:0007669"/>
    <property type="project" value="InterPro"/>
</dbReference>
<dbReference type="EMBL" id="JWZX01001816">
    <property type="protein sequence ID" value="KOO32252.1"/>
    <property type="molecule type" value="Genomic_DNA"/>
</dbReference>
<keyword evidence="7" id="KW-1278">Translocase</keyword>
<dbReference type="InterPro" id="IPR000185">
    <property type="entry name" value="SecA"/>
</dbReference>
<evidence type="ECO:0000256" key="5">
    <source>
        <dbReference type="ARBA" id="ARBA00022840"/>
    </source>
</evidence>
<evidence type="ECO:0000313" key="12">
    <source>
        <dbReference type="Proteomes" id="UP000037460"/>
    </source>
</evidence>
<comment type="subcellular location">
    <subcellularLocation>
        <location evidence="1">Membrane</location>
        <topology evidence="1">Peripheral membrane protein</topology>
    </subcellularLocation>
</comment>
<evidence type="ECO:0000256" key="2">
    <source>
        <dbReference type="ARBA" id="ARBA00007650"/>
    </source>
</evidence>
<dbReference type="PROSITE" id="PS51196">
    <property type="entry name" value="SECA_MOTOR_DEAD"/>
    <property type="match status" value="1"/>
</dbReference>
<dbReference type="InterPro" id="IPR020937">
    <property type="entry name" value="SecA_CS"/>
</dbReference>
<dbReference type="InterPro" id="IPR011116">
    <property type="entry name" value="SecA_Wing/Scaffold"/>
</dbReference>
<dbReference type="Gene3D" id="3.40.50.300">
    <property type="entry name" value="P-loop containing nucleotide triphosphate hydrolases"/>
    <property type="match status" value="2"/>
</dbReference>
<evidence type="ECO:0000256" key="7">
    <source>
        <dbReference type="ARBA" id="ARBA00022967"/>
    </source>
</evidence>
<accession>A0A0M0K0W6</accession>
<evidence type="ECO:0000256" key="6">
    <source>
        <dbReference type="ARBA" id="ARBA00022927"/>
    </source>
</evidence>
<dbReference type="AlphaFoldDB" id="A0A0M0K0W6"/>
<dbReference type="Gene3D" id="3.90.1440.10">
    <property type="entry name" value="SecA, preprotein cross-linking domain"/>
    <property type="match status" value="1"/>
</dbReference>
<dbReference type="InterPro" id="IPR011130">
    <property type="entry name" value="SecA_preprotein_X-link_dom"/>
</dbReference>
<dbReference type="GO" id="GO:0016020">
    <property type="term" value="C:membrane"/>
    <property type="evidence" value="ECO:0007669"/>
    <property type="project" value="UniProtKB-SubCell"/>
</dbReference>
<name>A0A0M0K0W6_9EUKA</name>
<evidence type="ECO:0000256" key="3">
    <source>
        <dbReference type="ARBA" id="ARBA00022448"/>
    </source>
</evidence>
<dbReference type="Proteomes" id="UP000037460">
    <property type="component" value="Unassembled WGS sequence"/>
</dbReference>
<dbReference type="PRINTS" id="PR00906">
    <property type="entry name" value="SECA"/>
</dbReference>
<dbReference type="InterPro" id="IPR011115">
    <property type="entry name" value="SecA_DEAD"/>
</dbReference>
<comment type="caution">
    <text evidence="11">The sequence shown here is derived from an EMBL/GenBank/DDBJ whole genome shotgun (WGS) entry which is preliminary data.</text>
</comment>
<dbReference type="Gene3D" id="1.10.3060.10">
    <property type="entry name" value="Helical scaffold and wing domains of SecA"/>
    <property type="match status" value="1"/>
</dbReference>
<dbReference type="SUPFAM" id="SSF81767">
    <property type="entry name" value="Pre-protein crosslinking domain of SecA"/>
    <property type="match status" value="1"/>
</dbReference>
<evidence type="ECO:0000259" key="10">
    <source>
        <dbReference type="PROSITE" id="PS51196"/>
    </source>
</evidence>
<dbReference type="InterPro" id="IPR014018">
    <property type="entry name" value="SecA_motor_DEAD"/>
</dbReference>
<evidence type="ECO:0000256" key="9">
    <source>
        <dbReference type="ARBA" id="ARBA00023136"/>
    </source>
</evidence>
<proteinExistence type="inferred from homology"/>